<dbReference type="RefSeq" id="WP_106618584.1">
    <property type="nucleotide sequence ID" value="NZ_PYAX01000011.1"/>
</dbReference>
<dbReference type="InterPro" id="IPR051783">
    <property type="entry name" value="NAD(P)-dependent_oxidoreduct"/>
</dbReference>
<sequence>MLVTVTGGTGFVGSHTVAELVRAGHRVRLLVRDASAVDAATRPLEVPPDALDVVVGDVTDERSVAEAVRGADAVVHAASVYSFDRRKRQEMLRTNAHGTEVVLGAARRAGAGRVVHVSSIAALFGPGVRVIRENSPVGTTREPYAATKAASEAIARRHQEEGAPVVVSYPPALLGPHDPKLGDQVERLRNTLRGIMPLWPAGGLQIGDVRDTAALHVALLSQDVTGSDPVGRHFGPGHYLTMREYLDGVREATGRALPAAFLPPAMMTPVGRFVDLVQPAWPWHIPAEYGAIATVGAAVRVDPAASTLGHKPRPFADTVTDTVRWLADTGAVTDRQAGRR</sequence>
<organism evidence="2 3">
    <name type="scientific">Saccharothrix carnea</name>
    <dbReference type="NCBI Taxonomy" id="1280637"/>
    <lineage>
        <taxon>Bacteria</taxon>
        <taxon>Bacillati</taxon>
        <taxon>Actinomycetota</taxon>
        <taxon>Actinomycetes</taxon>
        <taxon>Pseudonocardiales</taxon>
        <taxon>Pseudonocardiaceae</taxon>
        <taxon>Saccharothrix</taxon>
    </lineage>
</organism>
<proteinExistence type="predicted"/>
<dbReference type="OrthoDB" id="5491199at2"/>
<dbReference type="PANTHER" id="PTHR48079:SF6">
    <property type="entry name" value="NAD(P)-BINDING DOMAIN-CONTAINING PROTEIN-RELATED"/>
    <property type="match status" value="1"/>
</dbReference>
<dbReference type="GO" id="GO:0004029">
    <property type="term" value="F:aldehyde dehydrogenase (NAD+) activity"/>
    <property type="evidence" value="ECO:0007669"/>
    <property type="project" value="TreeGrafter"/>
</dbReference>
<accession>A0A2P8I2Q6</accession>
<dbReference type="InterPro" id="IPR001509">
    <property type="entry name" value="Epimerase_deHydtase"/>
</dbReference>
<reference evidence="2 3" key="1">
    <citation type="submission" date="2018-03" db="EMBL/GenBank/DDBJ databases">
        <title>Genomic Encyclopedia of Type Strains, Phase III (KMG-III): the genomes of soil and plant-associated and newly described type strains.</title>
        <authorList>
            <person name="Whitman W."/>
        </authorList>
    </citation>
    <scope>NUCLEOTIDE SEQUENCE [LARGE SCALE GENOMIC DNA]</scope>
    <source>
        <strain evidence="2 3">CGMCC 4.7097</strain>
    </source>
</reference>
<dbReference type="EMBL" id="PYAX01000011">
    <property type="protein sequence ID" value="PSL52758.1"/>
    <property type="molecule type" value="Genomic_DNA"/>
</dbReference>
<evidence type="ECO:0000259" key="1">
    <source>
        <dbReference type="Pfam" id="PF01370"/>
    </source>
</evidence>
<evidence type="ECO:0000313" key="3">
    <source>
        <dbReference type="Proteomes" id="UP000241118"/>
    </source>
</evidence>
<dbReference type="SUPFAM" id="SSF51735">
    <property type="entry name" value="NAD(P)-binding Rossmann-fold domains"/>
    <property type="match status" value="1"/>
</dbReference>
<keyword evidence="3" id="KW-1185">Reference proteome</keyword>
<dbReference type="Proteomes" id="UP000241118">
    <property type="component" value="Unassembled WGS sequence"/>
</dbReference>
<feature type="domain" description="NAD-dependent epimerase/dehydratase" evidence="1">
    <location>
        <begin position="3"/>
        <end position="223"/>
    </location>
</feature>
<dbReference type="InterPro" id="IPR036291">
    <property type="entry name" value="NAD(P)-bd_dom_sf"/>
</dbReference>
<dbReference type="AlphaFoldDB" id="A0A2P8I2Q6"/>
<evidence type="ECO:0000313" key="2">
    <source>
        <dbReference type="EMBL" id="PSL52758.1"/>
    </source>
</evidence>
<dbReference type="GO" id="GO:0005737">
    <property type="term" value="C:cytoplasm"/>
    <property type="evidence" value="ECO:0007669"/>
    <property type="project" value="TreeGrafter"/>
</dbReference>
<dbReference type="Gene3D" id="3.40.50.720">
    <property type="entry name" value="NAD(P)-binding Rossmann-like Domain"/>
    <property type="match status" value="1"/>
</dbReference>
<dbReference type="PRINTS" id="PR00081">
    <property type="entry name" value="GDHRDH"/>
</dbReference>
<dbReference type="PANTHER" id="PTHR48079">
    <property type="entry name" value="PROTEIN YEEZ"/>
    <property type="match status" value="1"/>
</dbReference>
<name>A0A2P8I2Q6_SACCR</name>
<protein>
    <submittedName>
        <fullName evidence="2">Nucleoside-diphosphate-sugar epimerase</fullName>
    </submittedName>
</protein>
<dbReference type="Pfam" id="PF01370">
    <property type="entry name" value="Epimerase"/>
    <property type="match status" value="1"/>
</dbReference>
<comment type="caution">
    <text evidence="2">The sequence shown here is derived from an EMBL/GenBank/DDBJ whole genome shotgun (WGS) entry which is preliminary data.</text>
</comment>
<gene>
    <name evidence="2" type="ORF">B0I31_11145</name>
</gene>
<dbReference type="InterPro" id="IPR002347">
    <property type="entry name" value="SDR_fam"/>
</dbReference>